<keyword evidence="3" id="KW-1185">Reference proteome</keyword>
<dbReference type="STRING" id="1095629.A0A0C9WNT2"/>
<reference evidence="3" key="2">
    <citation type="submission" date="2015-01" db="EMBL/GenBank/DDBJ databases">
        <title>Evolutionary Origins and Diversification of the Mycorrhizal Mutualists.</title>
        <authorList>
            <consortium name="DOE Joint Genome Institute"/>
            <consortium name="Mycorrhizal Genomics Consortium"/>
            <person name="Kohler A."/>
            <person name="Kuo A."/>
            <person name="Nagy L.G."/>
            <person name="Floudas D."/>
            <person name="Copeland A."/>
            <person name="Barry K.W."/>
            <person name="Cichocki N."/>
            <person name="Veneault-Fourrey C."/>
            <person name="LaButti K."/>
            <person name="Lindquist E.A."/>
            <person name="Lipzen A."/>
            <person name="Lundell T."/>
            <person name="Morin E."/>
            <person name="Murat C."/>
            <person name="Riley R."/>
            <person name="Ohm R."/>
            <person name="Sun H."/>
            <person name="Tunlid A."/>
            <person name="Henrissat B."/>
            <person name="Grigoriev I.V."/>
            <person name="Hibbett D.S."/>
            <person name="Martin F."/>
        </authorList>
    </citation>
    <scope>NUCLEOTIDE SEQUENCE [LARGE SCALE GENOMIC DNA]</scope>
    <source>
        <strain evidence="3">LaAM-08-1</strain>
    </source>
</reference>
<gene>
    <name evidence="2" type="ORF">K443DRAFT_8421</name>
</gene>
<feature type="region of interest" description="Disordered" evidence="1">
    <location>
        <begin position="53"/>
        <end position="97"/>
    </location>
</feature>
<sequence length="356" mass="39384">MATSPTPAPHPSPATITGVLQTSLQPIPSLQSRRPLQREGAFVFLSAAEQDMEDAMMRSSPPPEPVLGKRTRQADGSADGNDTEPDDGLPSTMQSQLLPSISNVASATARYVSKKKLRPEQRDEVDVFLLDTALGRQAKLFACILSLENKVDTFRSAAPPYQLSDELKTNITNYGIAVLLSVNVSAYKGNIPRNHVLDILKKYRFDLPTGIEHDYANWEKISTFVGYSLTQTRARVKKLIKDSIKTNTNIFSLAQVIVHSTPCRTTIQLCSRVALMRQVHAECNGGEKYWNLIDTRLEFIRTRAGSSASKTARAFNNILKVDRATYGAEEEYAIGDTIPDEWQQRVDDVVAGTDIV</sequence>
<evidence type="ECO:0000313" key="2">
    <source>
        <dbReference type="EMBL" id="KIJ99344.1"/>
    </source>
</evidence>
<accession>A0A0C9WNT2</accession>
<proteinExistence type="predicted"/>
<protein>
    <submittedName>
        <fullName evidence="2">Uncharacterized protein</fullName>
    </submittedName>
</protein>
<feature type="compositionally biased region" description="Polar residues" evidence="1">
    <location>
        <begin position="18"/>
        <end position="34"/>
    </location>
</feature>
<dbReference type="OrthoDB" id="3236341at2759"/>
<name>A0A0C9WNT2_9AGAR</name>
<reference evidence="2 3" key="1">
    <citation type="submission" date="2014-04" db="EMBL/GenBank/DDBJ databases">
        <authorList>
            <consortium name="DOE Joint Genome Institute"/>
            <person name="Kuo A."/>
            <person name="Kohler A."/>
            <person name="Nagy L.G."/>
            <person name="Floudas D."/>
            <person name="Copeland A."/>
            <person name="Barry K.W."/>
            <person name="Cichocki N."/>
            <person name="Veneault-Fourrey C."/>
            <person name="LaButti K."/>
            <person name="Lindquist E.A."/>
            <person name="Lipzen A."/>
            <person name="Lundell T."/>
            <person name="Morin E."/>
            <person name="Murat C."/>
            <person name="Sun H."/>
            <person name="Tunlid A."/>
            <person name="Henrissat B."/>
            <person name="Grigoriev I.V."/>
            <person name="Hibbett D.S."/>
            <person name="Martin F."/>
            <person name="Nordberg H.P."/>
            <person name="Cantor M.N."/>
            <person name="Hua S.X."/>
        </authorList>
    </citation>
    <scope>NUCLEOTIDE SEQUENCE [LARGE SCALE GENOMIC DNA]</scope>
    <source>
        <strain evidence="2 3">LaAM-08-1</strain>
    </source>
</reference>
<dbReference type="AlphaFoldDB" id="A0A0C9WNT2"/>
<feature type="compositionally biased region" description="Pro residues" evidence="1">
    <location>
        <begin position="1"/>
        <end position="12"/>
    </location>
</feature>
<evidence type="ECO:0000313" key="3">
    <source>
        <dbReference type="Proteomes" id="UP000054477"/>
    </source>
</evidence>
<dbReference type="EMBL" id="KN838648">
    <property type="protein sequence ID" value="KIJ99344.1"/>
    <property type="molecule type" value="Genomic_DNA"/>
</dbReference>
<dbReference type="Proteomes" id="UP000054477">
    <property type="component" value="Unassembled WGS sequence"/>
</dbReference>
<evidence type="ECO:0000256" key="1">
    <source>
        <dbReference type="SAM" id="MobiDB-lite"/>
    </source>
</evidence>
<feature type="region of interest" description="Disordered" evidence="1">
    <location>
        <begin position="1"/>
        <end position="36"/>
    </location>
</feature>
<dbReference type="HOGENOM" id="CLU_067612_0_0_1"/>
<organism evidence="2 3">
    <name type="scientific">Laccaria amethystina LaAM-08-1</name>
    <dbReference type="NCBI Taxonomy" id="1095629"/>
    <lineage>
        <taxon>Eukaryota</taxon>
        <taxon>Fungi</taxon>
        <taxon>Dikarya</taxon>
        <taxon>Basidiomycota</taxon>
        <taxon>Agaricomycotina</taxon>
        <taxon>Agaricomycetes</taxon>
        <taxon>Agaricomycetidae</taxon>
        <taxon>Agaricales</taxon>
        <taxon>Agaricineae</taxon>
        <taxon>Hydnangiaceae</taxon>
        <taxon>Laccaria</taxon>
    </lineage>
</organism>